<reference evidence="1 2" key="1">
    <citation type="journal article" date="2011" name="Stand. Genomic Sci.">
        <title>Complete genome sequence of the thermophilic, hydrogen-oxidizing Bacillus tusciae type strain (T2) and reclassification in the new genus, Kyrpidia gen. nov. as Kyrpidia tusciae comb. nov. and emendation of the family Alicyclobacillaceae da Costa and Rainey, 2010.</title>
        <authorList>
            <person name="Klenk H.P."/>
            <person name="Lapidus A."/>
            <person name="Chertkov O."/>
            <person name="Copeland A."/>
            <person name="Del Rio T.G."/>
            <person name="Nolan M."/>
            <person name="Lucas S."/>
            <person name="Chen F."/>
            <person name="Tice H."/>
            <person name="Cheng J.F."/>
            <person name="Han C."/>
            <person name="Bruce D."/>
            <person name="Goodwin L."/>
            <person name="Pitluck S."/>
            <person name="Pati A."/>
            <person name="Ivanova N."/>
            <person name="Mavromatis K."/>
            <person name="Daum C."/>
            <person name="Chen A."/>
            <person name="Palaniappan K."/>
            <person name="Chang Y.J."/>
            <person name="Land M."/>
            <person name="Hauser L."/>
            <person name="Jeffries C.D."/>
            <person name="Detter J.C."/>
            <person name="Rohde M."/>
            <person name="Abt B."/>
            <person name="Pukall R."/>
            <person name="Goker M."/>
            <person name="Bristow J."/>
            <person name="Markowitz V."/>
            <person name="Hugenholtz P."/>
            <person name="Eisen J.A."/>
        </authorList>
    </citation>
    <scope>NUCLEOTIDE SEQUENCE [LARGE SCALE GENOMIC DNA]</scope>
    <source>
        <strain evidence="1 2">DSM 2912</strain>
    </source>
</reference>
<dbReference type="AlphaFoldDB" id="D5WVE3"/>
<dbReference type="eggNOG" id="COG2801">
    <property type="taxonomic scope" value="Bacteria"/>
</dbReference>
<organism evidence="1 2">
    <name type="scientific">Kyrpidia tusciae (strain DSM 2912 / NBRC 15312 / T2)</name>
    <name type="common">Bacillus tusciae</name>
    <dbReference type="NCBI Taxonomy" id="562970"/>
    <lineage>
        <taxon>Bacteria</taxon>
        <taxon>Bacillati</taxon>
        <taxon>Bacillota</taxon>
        <taxon>Bacilli</taxon>
        <taxon>Bacillales</taxon>
        <taxon>Alicyclobacillaceae</taxon>
        <taxon>Kyrpidia</taxon>
    </lineage>
</organism>
<name>D5WVE3_KYRT2</name>
<accession>D5WVE3</accession>
<gene>
    <name evidence="1" type="ordered locus">Btus_0798</name>
</gene>
<dbReference type="KEGG" id="bts:Btus_0798"/>
<dbReference type="Proteomes" id="UP000002368">
    <property type="component" value="Chromosome"/>
</dbReference>
<sequence length="46" mass="5152">MKEVKGLKDWKKAEELAVERMQMVSPLLAEGLDAAKAPEIRARASR</sequence>
<dbReference type="HOGENOM" id="CLU_3184909_0_0_9"/>
<proteinExistence type="predicted"/>
<evidence type="ECO:0000313" key="2">
    <source>
        <dbReference type="Proteomes" id="UP000002368"/>
    </source>
</evidence>
<dbReference type="EMBL" id="CP002017">
    <property type="protein sequence ID" value="ADG05553.1"/>
    <property type="molecule type" value="Genomic_DNA"/>
</dbReference>
<protein>
    <submittedName>
        <fullName evidence="1">Uncharacterized protein</fullName>
    </submittedName>
</protein>
<evidence type="ECO:0000313" key="1">
    <source>
        <dbReference type="EMBL" id="ADG05553.1"/>
    </source>
</evidence>
<keyword evidence="2" id="KW-1185">Reference proteome</keyword>